<reference evidence="2 3" key="1">
    <citation type="submission" date="2023-11" db="EMBL/GenBank/DDBJ databases">
        <title>Scandinavium wanjuensis sp. nov., isolated from lettuce South Korea.</title>
        <authorList>
            <person name="Park J."/>
            <person name="Park S."/>
            <person name="Oh K.K."/>
            <person name="Cho G.S."/>
            <person name="Franz C.M.A.P."/>
        </authorList>
    </citation>
    <scope>NUCLEOTIDE SEQUENCE [LARGE SCALE GENOMIC DNA]</scope>
    <source>
        <strain evidence="2 3">V105_6</strain>
    </source>
</reference>
<keyword evidence="3" id="KW-1185">Reference proteome</keyword>
<dbReference type="SMART" id="SM00507">
    <property type="entry name" value="HNHc"/>
    <property type="match status" value="1"/>
</dbReference>
<proteinExistence type="predicted"/>
<dbReference type="InterPro" id="IPR003615">
    <property type="entry name" value="HNH_nuc"/>
</dbReference>
<dbReference type="EMBL" id="JAWXRD010000040">
    <property type="protein sequence ID" value="MDX6042621.1"/>
    <property type="molecule type" value="Genomic_DNA"/>
</dbReference>
<evidence type="ECO:0000313" key="3">
    <source>
        <dbReference type="Proteomes" id="UP001275664"/>
    </source>
</evidence>
<feature type="domain" description="HNH nuclease" evidence="1">
    <location>
        <begin position="261"/>
        <end position="310"/>
    </location>
</feature>
<evidence type="ECO:0000259" key="1">
    <source>
        <dbReference type="SMART" id="SM00507"/>
    </source>
</evidence>
<gene>
    <name evidence="2" type="ORF">SIK69_20735</name>
</gene>
<dbReference type="Pfam" id="PF06147">
    <property type="entry name" value="DUF968"/>
    <property type="match status" value="1"/>
</dbReference>
<evidence type="ECO:0000313" key="2">
    <source>
        <dbReference type="EMBL" id="MDX6042621.1"/>
    </source>
</evidence>
<dbReference type="InterPro" id="IPR010373">
    <property type="entry name" value="DUF968"/>
</dbReference>
<name>A0ABU4QTK4_9ENTR</name>
<protein>
    <submittedName>
        <fullName evidence="2">DUF968 domain-containing protein</fullName>
    </submittedName>
</protein>
<dbReference type="RefSeq" id="WP_319786978.1">
    <property type="nucleotide sequence ID" value="NZ_JAWXRD010000040.1"/>
</dbReference>
<dbReference type="Proteomes" id="UP001275664">
    <property type="component" value="Unassembled WGS sequence"/>
</dbReference>
<sequence>MRALLKPEIARHMGVVLLKPGKELMSIFAQGRVLVECQPDNMAHLPSGKVPDAAQPLREDRVVQSFFMDERVIAAAGGLSSLDEWLRRRGKNCQYPHSNYHHNELVIMRHHPGSILLCWHCENELREQTTEFLSQLARENLIDWIIDAVLHQLGFNRERMLSVAELCWWASCRGIAEAIPEELARQALSLPKEKIESVYRESEIMPTVTATSILLKRTEKVPVISADEIKPIKPIVAVQVDPESPATFFTRPKRIRWESANYLRWVKSQTCACCNQPADDAHHLIGWGQGGVGTKAHDIFVIPLCRKHHTELHNDPVKFEQNYGSQPEMIKNVLDRAFALGVLA</sequence>
<accession>A0ABU4QTK4</accession>
<organism evidence="2 3">
    <name type="scientific">Scandinavium lactucae</name>
    <dbReference type="NCBI Taxonomy" id="3095028"/>
    <lineage>
        <taxon>Bacteria</taxon>
        <taxon>Pseudomonadati</taxon>
        <taxon>Pseudomonadota</taxon>
        <taxon>Gammaproteobacteria</taxon>
        <taxon>Enterobacterales</taxon>
        <taxon>Enterobacteriaceae</taxon>
        <taxon>Scandinavium</taxon>
    </lineage>
</organism>
<comment type="caution">
    <text evidence="2">The sequence shown here is derived from an EMBL/GenBank/DDBJ whole genome shotgun (WGS) entry which is preliminary data.</text>
</comment>